<dbReference type="InterPro" id="IPR043129">
    <property type="entry name" value="ATPase_NBD"/>
</dbReference>
<dbReference type="NCBIfam" id="TIGR03706">
    <property type="entry name" value="exo_poly_only"/>
    <property type="match status" value="1"/>
</dbReference>
<dbReference type="GO" id="GO:0004309">
    <property type="term" value="F:exopolyphosphatase activity"/>
    <property type="evidence" value="ECO:0007669"/>
    <property type="project" value="UniProtKB-EC"/>
</dbReference>
<comment type="caution">
    <text evidence="13">The sequence shown here is derived from an EMBL/GenBank/DDBJ whole genome shotgun (WGS) entry which is preliminary data.</text>
</comment>
<sequence length="506" mass="55532">MPEAADQATDAPAEKTVAAVDLGSNSFHMIVARIDDGHVQVIDRLKEMVRLGEGLQDDKTISPEVAERALACLERFGQRLRGFEPGTVRAVGTNTLRQVPAELGFIAQAEAALGHPIDVIAGREEARLIYLGVAYGLAAGADRRLVVDIGGGSTEIIIGMGFSPRLRESLHMGCVSMSRRHFADGRITAKAMQRAELTGALEVRPVRELFRRARWQTAVGSSGTIRAIASVVRAQGWCEDGISAESLTQLRDTLIDAGKVSALDLKGLAEERQPVFAGGVAVLRAVFESLGIQHMQVSDYALREGLIYELVGRDQHGDVRERTVAKLCRQFRIDQEHGQRVQTTAQTLYRQLAGPWSLTNPEHQRMLAWAARLHETGVMVAHSQYQKHGAYLLRNADLPGFTRQEQMVLSTLVLGHRRKFPTQEFANLPAGFQACARRLCVILRLAVLMHRGRSADAKPNPTLEADGDGLRLSFPDDWLATHPLTQLELEQEAERLASAGIQLSFG</sequence>
<name>A0A6M0JZG1_9GAMM</name>
<dbReference type="Gene3D" id="3.30.420.40">
    <property type="match status" value="1"/>
</dbReference>
<comment type="subunit">
    <text evidence="4">Homodimer.</text>
</comment>
<protein>
    <recommendedName>
        <fullName evidence="6">Exopolyphosphatase</fullName>
        <ecNumber evidence="5">3.6.1.11</ecNumber>
    </recommendedName>
</protein>
<dbReference type="Proteomes" id="UP000483379">
    <property type="component" value="Unassembled WGS sequence"/>
</dbReference>
<dbReference type="SUPFAM" id="SSF53067">
    <property type="entry name" value="Actin-like ATPase domain"/>
    <property type="match status" value="2"/>
</dbReference>
<evidence type="ECO:0000256" key="10">
    <source>
        <dbReference type="ARBA" id="ARBA00047607"/>
    </source>
</evidence>
<evidence type="ECO:0000256" key="4">
    <source>
        <dbReference type="ARBA" id="ARBA00011738"/>
    </source>
</evidence>
<comment type="subcellular location">
    <subcellularLocation>
        <location evidence="2">Cell membrane</location>
        <topology evidence="2">Peripheral membrane protein</topology>
    </subcellularLocation>
</comment>
<evidence type="ECO:0000256" key="5">
    <source>
        <dbReference type="ARBA" id="ARBA00012451"/>
    </source>
</evidence>
<keyword evidence="8 13" id="KW-0378">Hydrolase</keyword>
<dbReference type="CDD" id="cd24053">
    <property type="entry name" value="ASKHA_NBD_EcPPX-GppA-like"/>
    <property type="match status" value="1"/>
</dbReference>
<dbReference type="FunFam" id="3.30.420.40:FF:000023">
    <property type="entry name" value="Guanosine-5'-triphosphate,3'-diphosphate pyrophosphatase"/>
    <property type="match status" value="1"/>
</dbReference>
<evidence type="ECO:0000256" key="2">
    <source>
        <dbReference type="ARBA" id="ARBA00004202"/>
    </source>
</evidence>
<dbReference type="InterPro" id="IPR022371">
    <property type="entry name" value="Exopolyphosphatase"/>
</dbReference>
<dbReference type="InterPro" id="IPR003695">
    <property type="entry name" value="Ppx_GppA_N"/>
</dbReference>
<dbReference type="Gene3D" id="3.30.420.150">
    <property type="entry name" value="Exopolyphosphatase. Domain 2"/>
    <property type="match status" value="1"/>
</dbReference>
<accession>A0A6M0JZG1</accession>
<dbReference type="Pfam" id="PF21447">
    <property type="entry name" value="Ppx-GppA_III"/>
    <property type="match status" value="1"/>
</dbReference>
<dbReference type="InterPro" id="IPR050273">
    <property type="entry name" value="GppA/Ppx_hydrolase"/>
</dbReference>
<dbReference type="PANTHER" id="PTHR30005">
    <property type="entry name" value="EXOPOLYPHOSPHATASE"/>
    <property type="match status" value="1"/>
</dbReference>
<dbReference type="PANTHER" id="PTHR30005:SF14">
    <property type="entry name" value="EXOPOLYPHOSPHATASE"/>
    <property type="match status" value="1"/>
</dbReference>
<evidence type="ECO:0000313" key="14">
    <source>
        <dbReference type="Proteomes" id="UP000483379"/>
    </source>
</evidence>
<dbReference type="SUPFAM" id="SSF109604">
    <property type="entry name" value="HD-domain/PDEase-like"/>
    <property type="match status" value="1"/>
</dbReference>
<dbReference type="Gene3D" id="1.10.3210.10">
    <property type="entry name" value="Hypothetical protein af1432"/>
    <property type="match status" value="1"/>
</dbReference>
<evidence type="ECO:0000256" key="1">
    <source>
        <dbReference type="ARBA" id="ARBA00001946"/>
    </source>
</evidence>
<comment type="similarity">
    <text evidence="3">Belongs to the GppA/Ppx family.</text>
</comment>
<dbReference type="FunFam" id="3.30.420.150:FF:000001">
    <property type="entry name" value="Guanosine-5'-triphosphate,3'-diphosphate pyrophosphatase"/>
    <property type="match status" value="1"/>
</dbReference>
<gene>
    <name evidence="13" type="primary">ppx</name>
    <name evidence="13" type="ORF">G3446_13455</name>
</gene>
<evidence type="ECO:0000256" key="9">
    <source>
        <dbReference type="ARBA" id="ARBA00023136"/>
    </source>
</evidence>
<keyword evidence="7" id="KW-1003">Cell membrane</keyword>
<evidence type="ECO:0000256" key="8">
    <source>
        <dbReference type="ARBA" id="ARBA00022801"/>
    </source>
</evidence>
<dbReference type="GO" id="GO:0006798">
    <property type="term" value="P:polyphosphate catabolic process"/>
    <property type="evidence" value="ECO:0007669"/>
    <property type="project" value="TreeGrafter"/>
</dbReference>
<dbReference type="EMBL" id="JAAIJQ010000037">
    <property type="protein sequence ID" value="NEV62886.1"/>
    <property type="molecule type" value="Genomic_DNA"/>
</dbReference>
<evidence type="ECO:0000256" key="3">
    <source>
        <dbReference type="ARBA" id="ARBA00007125"/>
    </source>
</evidence>
<keyword evidence="14" id="KW-1185">Reference proteome</keyword>
<dbReference type="InterPro" id="IPR048950">
    <property type="entry name" value="Ppx_GppA_C"/>
</dbReference>
<dbReference type="PIRSF" id="PIRSF001267">
    <property type="entry name" value="Pyrophosphatase_GppA_Ppx"/>
    <property type="match status" value="1"/>
</dbReference>
<feature type="domain" description="Ppx/GppA phosphatase C-terminal" evidence="12">
    <location>
        <begin position="319"/>
        <end position="492"/>
    </location>
</feature>
<dbReference type="GO" id="GO:0005886">
    <property type="term" value="C:plasma membrane"/>
    <property type="evidence" value="ECO:0007669"/>
    <property type="project" value="UniProtKB-SubCell"/>
</dbReference>
<dbReference type="Pfam" id="PF02541">
    <property type="entry name" value="Ppx-GppA"/>
    <property type="match status" value="1"/>
</dbReference>
<dbReference type="AlphaFoldDB" id="A0A6M0JZG1"/>
<comment type="catalytic activity">
    <reaction evidence="10">
        <text>[phosphate](n) + H2O = [phosphate](n-1) + phosphate + H(+)</text>
        <dbReference type="Rhea" id="RHEA:21528"/>
        <dbReference type="Rhea" id="RHEA-COMP:9859"/>
        <dbReference type="Rhea" id="RHEA-COMP:14279"/>
        <dbReference type="ChEBI" id="CHEBI:15377"/>
        <dbReference type="ChEBI" id="CHEBI:15378"/>
        <dbReference type="ChEBI" id="CHEBI:16838"/>
        <dbReference type="ChEBI" id="CHEBI:43474"/>
        <dbReference type="EC" id="3.6.1.11"/>
    </reaction>
</comment>
<dbReference type="EC" id="3.6.1.11" evidence="5"/>
<evidence type="ECO:0000256" key="6">
    <source>
        <dbReference type="ARBA" id="ARBA00020416"/>
    </source>
</evidence>
<keyword evidence="9" id="KW-0472">Membrane</keyword>
<evidence type="ECO:0000256" key="7">
    <source>
        <dbReference type="ARBA" id="ARBA00022475"/>
    </source>
</evidence>
<proteinExistence type="inferred from homology"/>
<reference evidence="13 14" key="1">
    <citation type="submission" date="2020-02" db="EMBL/GenBank/DDBJ databases">
        <title>Genome sequences of Thiorhodococcus mannitoliphagus and Thiorhodococcus minor, purple sulfur photosynthetic bacteria in the gammaproteobacterial family, Chromatiaceae.</title>
        <authorList>
            <person name="Aviles F.A."/>
            <person name="Meyer T.E."/>
            <person name="Kyndt J.A."/>
        </authorList>
    </citation>
    <scope>NUCLEOTIDE SEQUENCE [LARGE SCALE GENOMIC DNA]</scope>
    <source>
        <strain evidence="13 14">DSM 11518</strain>
    </source>
</reference>
<feature type="domain" description="Ppx/GppA phosphatase N-terminal" evidence="11">
    <location>
        <begin position="30"/>
        <end position="312"/>
    </location>
</feature>
<organism evidence="13 14">
    <name type="scientific">Thiorhodococcus minor</name>
    <dbReference type="NCBI Taxonomy" id="57489"/>
    <lineage>
        <taxon>Bacteria</taxon>
        <taxon>Pseudomonadati</taxon>
        <taxon>Pseudomonadota</taxon>
        <taxon>Gammaproteobacteria</taxon>
        <taxon>Chromatiales</taxon>
        <taxon>Chromatiaceae</taxon>
        <taxon>Thiorhodococcus</taxon>
    </lineage>
</organism>
<evidence type="ECO:0000259" key="12">
    <source>
        <dbReference type="Pfam" id="PF21447"/>
    </source>
</evidence>
<comment type="cofactor">
    <cofactor evidence="1">
        <name>Mg(2+)</name>
        <dbReference type="ChEBI" id="CHEBI:18420"/>
    </cofactor>
</comment>
<evidence type="ECO:0000259" key="11">
    <source>
        <dbReference type="Pfam" id="PF02541"/>
    </source>
</evidence>
<dbReference type="InterPro" id="IPR030673">
    <property type="entry name" value="PyroPPase_GppA_Ppx"/>
</dbReference>
<dbReference type="RefSeq" id="WP_164453349.1">
    <property type="nucleotide sequence ID" value="NZ_JAAIJQ010000037.1"/>
</dbReference>
<evidence type="ECO:0000313" key="13">
    <source>
        <dbReference type="EMBL" id="NEV62886.1"/>
    </source>
</evidence>